<dbReference type="GO" id="GO:0031956">
    <property type="term" value="F:medium-chain fatty acid-CoA ligase activity"/>
    <property type="evidence" value="ECO:0007669"/>
    <property type="project" value="TreeGrafter"/>
</dbReference>
<protein>
    <submittedName>
        <fullName evidence="3">Acyl-CoA synthetase</fullName>
    </submittedName>
</protein>
<dbReference type="EMBL" id="RIBZ01000880">
    <property type="protein sequence ID" value="RNF78662.1"/>
    <property type="molecule type" value="Genomic_DNA"/>
</dbReference>
<reference evidence="3 4" key="1">
    <citation type="submission" date="2018-11" db="EMBL/GenBank/DDBJ databases">
        <title>The Potential of Streptomyces as Biocontrol Agents against the Tomato grey mould, Botrytis cinerea (Gray mold) Frontiers in Microbiology.</title>
        <authorList>
            <person name="Li D."/>
        </authorList>
    </citation>
    <scope>NUCLEOTIDE SEQUENCE [LARGE SCALE GENOMIC DNA]</scope>
    <source>
        <strain evidence="3 4">NEAU-LD23</strain>
    </source>
</reference>
<dbReference type="CDD" id="cd04433">
    <property type="entry name" value="AFD_class_I"/>
    <property type="match status" value="1"/>
</dbReference>
<dbReference type="Proteomes" id="UP000275401">
    <property type="component" value="Unassembled WGS sequence"/>
</dbReference>
<dbReference type="Gene3D" id="3.30.300.30">
    <property type="match status" value="1"/>
</dbReference>
<proteinExistence type="predicted"/>
<name>A0A3M8SID6_9ACTN</name>
<dbReference type="InterPro" id="IPR042099">
    <property type="entry name" value="ANL_N_sf"/>
</dbReference>
<gene>
    <name evidence="3" type="ORF">EEJ42_48760</name>
</gene>
<evidence type="ECO:0000259" key="2">
    <source>
        <dbReference type="Pfam" id="PF13193"/>
    </source>
</evidence>
<dbReference type="GO" id="GO:0006631">
    <property type="term" value="P:fatty acid metabolic process"/>
    <property type="evidence" value="ECO:0007669"/>
    <property type="project" value="TreeGrafter"/>
</dbReference>
<dbReference type="AlphaFoldDB" id="A0A3M8SID6"/>
<feature type="domain" description="AMP-dependent synthetase/ligase" evidence="1">
    <location>
        <begin position="11"/>
        <end position="356"/>
    </location>
</feature>
<dbReference type="SUPFAM" id="SSF56801">
    <property type="entry name" value="Acetyl-CoA synthetase-like"/>
    <property type="match status" value="1"/>
</dbReference>
<dbReference type="Pfam" id="PF00501">
    <property type="entry name" value="AMP-binding"/>
    <property type="match status" value="1"/>
</dbReference>
<keyword evidence="4" id="KW-1185">Reference proteome</keyword>
<dbReference type="InterPro" id="IPR000873">
    <property type="entry name" value="AMP-dep_synth/lig_dom"/>
</dbReference>
<dbReference type="InterPro" id="IPR025110">
    <property type="entry name" value="AMP-bd_C"/>
</dbReference>
<accession>A0A3M8SID6</accession>
<dbReference type="RefSeq" id="WP_123108564.1">
    <property type="nucleotide sequence ID" value="NZ_RIBZ01000880.1"/>
</dbReference>
<organism evidence="3 4">
    <name type="scientific">Streptomyces botrytidirepellens</name>
    <dbReference type="NCBI Taxonomy" id="2486417"/>
    <lineage>
        <taxon>Bacteria</taxon>
        <taxon>Bacillati</taxon>
        <taxon>Actinomycetota</taxon>
        <taxon>Actinomycetes</taxon>
        <taxon>Kitasatosporales</taxon>
        <taxon>Streptomycetaceae</taxon>
        <taxon>Streptomyces</taxon>
    </lineage>
</organism>
<dbReference type="Pfam" id="PF13193">
    <property type="entry name" value="AMP-binding_C"/>
    <property type="match status" value="1"/>
</dbReference>
<evidence type="ECO:0000313" key="3">
    <source>
        <dbReference type="EMBL" id="RNF78662.1"/>
    </source>
</evidence>
<dbReference type="InterPro" id="IPR045851">
    <property type="entry name" value="AMP-bd_C_sf"/>
</dbReference>
<evidence type="ECO:0000259" key="1">
    <source>
        <dbReference type="Pfam" id="PF00501"/>
    </source>
</evidence>
<dbReference type="PANTHER" id="PTHR43201">
    <property type="entry name" value="ACYL-COA SYNTHETASE"/>
    <property type="match status" value="1"/>
</dbReference>
<dbReference type="InterPro" id="IPR020845">
    <property type="entry name" value="AMP-binding_CS"/>
</dbReference>
<dbReference type="PANTHER" id="PTHR43201:SF32">
    <property type="entry name" value="2-SUCCINYLBENZOATE--COA LIGASE, CHLOROPLASTIC_PEROXISOMAL"/>
    <property type="match status" value="1"/>
</dbReference>
<comment type="caution">
    <text evidence="3">The sequence shown here is derived from an EMBL/GenBank/DDBJ whole genome shotgun (WGS) entry which is preliminary data.</text>
</comment>
<evidence type="ECO:0000313" key="4">
    <source>
        <dbReference type="Proteomes" id="UP000275401"/>
    </source>
</evidence>
<sequence>MRQVVRDFQQRAAEADFVAVVDDTGSHTARQLLDEAERLAGALSAGTADGSVGTVLIQADNSWRTVAATLAAGLSGGDGGVIALVNRHTTRAEFATAWEDIRPDAVVAEPSAVDEWAVSTRLPGPERTVLDGWTCRSTPHPREVSRWSGGVLIGLTSGSTGRPKGVVQSEQALRYAAETTITVNGLSPGDAVAAIVPLSSTAAYCFGVYLSLLLRGPLVMTGKWDRALAPRRMAEAGVRWTMCVPTMVLQMGDAAAGSGILRGVRSITVGGGPMDRGALARAERSLGTKILRVFGMSECLGHTSPSPDDPEEIRLGRDGRPFPGTDVRALTPDGHVAGPGVTGRAQVRGPSLFLGYAGDGRAVPPALTEDGYLPTGDLLVTHEDGTLTIMGREKDIIIRGGRNIDITEIERAVAAHPRVARACVAPVPDDVLGERVALLVVTTDGGRIDLAEMTGHLESIGLSKTKWPEYVYGTDELPQTKVGKLDRGGARDLALSLHQRGET</sequence>
<dbReference type="PROSITE" id="PS00455">
    <property type="entry name" value="AMP_BINDING"/>
    <property type="match status" value="1"/>
</dbReference>
<dbReference type="Gene3D" id="3.40.50.12780">
    <property type="entry name" value="N-terminal domain of ligase-like"/>
    <property type="match status" value="1"/>
</dbReference>
<feature type="domain" description="AMP-binding enzyme C-terminal" evidence="2">
    <location>
        <begin position="408"/>
        <end position="484"/>
    </location>
</feature>